<dbReference type="SMART" id="SM00028">
    <property type="entry name" value="TPR"/>
    <property type="match status" value="3"/>
</dbReference>
<dbReference type="EMBL" id="JARPUR010000001">
    <property type="protein sequence ID" value="KAK4884260.1"/>
    <property type="molecule type" value="Genomic_DNA"/>
</dbReference>
<evidence type="ECO:0000256" key="4">
    <source>
        <dbReference type="ARBA" id="ARBA00040133"/>
    </source>
</evidence>
<dbReference type="PANTHER" id="PTHR46423">
    <property type="entry name" value="RNA POLYMERASE II-ASSOCIATED PROTEIN 3"/>
    <property type="match status" value="1"/>
</dbReference>
<dbReference type="InterPro" id="IPR019734">
    <property type="entry name" value="TPR_rpt"/>
</dbReference>
<comment type="similarity">
    <text evidence="3">Belongs to the RPAP3 family.</text>
</comment>
<feature type="region of interest" description="Disordered" evidence="5">
    <location>
        <begin position="228"/>
        <end position="260"/>
    </location>
</feature>
<evidence type="ECO:0000256" key="5">
    <source>
        <dbReference type="SAM" id="MobiDB-lite"/>
    </source>
</evidence>
<dbReference type="Proteomes" id="UP001353858">
    <property type="component" value="Unassembled WGS sequence"/>
</dbReference>
<dbReference type="AlphaFoldDB" id="A0AAN7PA44"/>
<keyword evidence="1" id="KW-0677">Repeat</keyword>
<evidence type="ECO:0000313" key="8">
    <source>
        <dbReference type="Proteomes" id="UP001353858"/>
    </source>
</evidence>
<organism evidence="7 8">
    <name type="scientific">Aquatica leii</name>
    <dbReference type="NCBI Taxonomy" id="1421715"/>
    <lineage>
        <taxon>Eukaryota</taxon>
        <taxon>Metazoa</taxon>
        <taxon>Ecdysozoa</taxon>
        <taxon>Arthropoda</taxon>
        <taxon>Hexapoda</taxon>
        <taxon>Insecta</taxon>
        <taxon>Pterygota</taxon>
        <taxon>Neoptera</taxon>
        <taxon>Endopterygota</taxon>
        <taxon>Coleoptera</taxon>
        <taxon>Polyphaga</taxon>
        <taxon>Elateriformia</taxon>
        <taxon>Elateroidea</taxon>
        <taxon>Lampyridae</taxon>
        <taxon>Luciolinae</taxon>
        <taxon>Aquatica</taxon>
    </lineage>
</organism>
<evidence type="ECO:0000256" key="1">
    <source>
        <dbReference type="ARBA" id="ARBA00022737"/>
    </source>
</evidence>
<protein>
    <recommendedName>
        <fullName evidence="4">RNA polymerase II-associated protein 3</fullName>
    </recommendedName>
</protein>
<dbReference type="PANTHER" id="PTHR46423:SF1">
    <property type="entry name" value="RNA POLYMERASE II-ASSOCIATED PROTEIN 3"/>
    <property type="match status" value="1"/>
</dbReference>
<dbReference type="Gene3D" id="1.25.40.10">
    <property type="entry name" value="Tetratricopeptide repeat domain"/>
    <property type="match status" value="1"/>
</dbReference>
<keyword evidence="8" id="KW-1185">Reference proteome</keyword>
<accession>A0AAN7PA44</accession>
<keyword evidence="2" id="KW-0802">TPR repeat</keyword>
<dbReference type="SUPFAM" id="SSF48452">
    <property type="entry name" value="TPR-like"/>
    <property type="match status" value="1"/>
</dbReference>
<dbReference type="InterPro" id="IPR051966">
    <property type="entry name" value="RPAP3"/>
</dbReference>
<sequence length="506" mass="58587">MDPLNLQKQIRNNSDDLLNFCSELKQWGEEMKNKDAALKTGYNLDDVPKSKPIVTKPAKTEKVEKPKSKSKKRIKASDYTSWEKFDVEAECAKLDEEHDADSGDLTDEIDEDAHDQAVYEKEKGNDFVKNQKWDQAISCYTTAIGQYAYDPIFYANRALCYLKTEKYKEAECDCTSALQLDKTYVKAYQRRAAAREALNQLNEARSDLLKVFDYEPNNKESKNALSKLEKKLEGTNNKPKVESQSQRPKSKFTMSQQKKRTITKTTKEYLNLDQEIPKSDTYWASGNEIELIEAINKSPHLRSKKPLRRIPIESIDSTDSGTEFDELVRPWPCPGSDNKIINCDNLKIVERKSEDQIRKDKDRVEINLKPEVEDTKLNKTVDVEISPPTNCIQFTSDWRLLENNKDLRYKYLKQIDPRKIPVLFKESVDCDVFSGILHTLSESFVENNDCVYEYLVKLSEVKRFSMLKMFMTNSDKEDISKLFAYMSSSSHLMKNKIDDLISKYAL</sequence>
<comment type="caution">
    <text evidence="7">The sequence shown here is derived from an EMBL/GenBank/DDBJ whole genome shotgun (WGS) entry which is preliminary data.</text>
</comment>
<evidence type="ECO:0000256" key="3">
    <source>
        <dbReference type="ARBA" id="ARBA00038275"/>
    </source>
</evidence>
<name>A0AAN7PA44_9COLE</name>
<evidence type="ECO:0000256" key="2">
    <source>
        <dbReference type="ARBA" id="ARBA00022803"/>
    </source>
</evidence>
<feature type="region of interest" description="Disordered" evidence="5">
    <location>
        <begin position="49"/>
        <end position="72"/>
    </location>
</feature>
<reference evidence="8" key="1">
    <citation type="submission" date="2023-01" db="EMBL/GenBank/DDBJ databases">
        <title>Key to firefly adult light organ development and bioluminescence: homeobox transcription factors regulate luciferase expression and transportation to peroxisome.</title>
        <authorList>
            <person name="Fu X."/>
        </authorList>
    </citation>
    <scope>NUCLEOTIDE SEQUENCE [LARGE SCALE GENOMIC DNA]</scope>
</reference>
<gene>
    <name evidence="7" type="ORF">RN001_000531</name>
</gene>
<evidence type="ECO:0000259" key="6">
    <source>
        <dbReference type="Pfam" id="PF13877"/>
    </source>
</evidence>
<proteinExistence type="inferred from homology"/>
<feature type="domain" description="RNA-polymerase II-associated protein 3-like C-terminal" evidence="6">
    <location>
        <begin position="387"/>
        <end position="476"/>
    </location>
</feature>
<evidence type="ECO:0000313" key="7">
    <source>
        <dbReference type="EMBL" id="KAK4884260.1"/>
    </source>
</evidence>
<dbReference type="GO" id="GO:0101031">
    <property type="term" value="C:protein folding chaperone complex"/>
    <property type="evidence" value="ECO:0007669"/>
    <property type="project" value="TreeGrafter"/>
</dbReference>
<feature type="compositionally biased region" description="Polar residues" evidence="5">
    <location>
        <begin position="234"/>
        <end position="256"/>
    </location>
</feature>
<dbReference type="InterPro" id="IPR025986">
    <property type="entry name" value="RPAP3-like_C"/>
</dbReference>
<dbReference type="InterPro" id="IPR011990">
    <property type="entry name" value="TPR-like_helical_dom_sf"/>
</dbReference>
<dbReference type="Pfam" id="PF13877">
    <property type="entry name" value="RPAP3_C"/>
    <property type="match status" value="1"/>
</dbReference>
<feature type="compositionally biased region" description="Basic and acidic residues" evidence="5">
    <location>
        <begin position="58"/>
        <end position="67"/>
    </location>
</feature>